<sequence length="39" mass="4632">MVIIWDEFGVGVDENCSHLVVWVLLRGDVIFLYNFLWSF</sequence>
<gene>
    <name evidence="1" type="ORF">UFOVP1103_36</name>
    <name evidence="2" type="ORF">UFOVP1464_9</name>
    <name evidence="3" type="ORF">UFOVP1553_53</name>
</gene>
<protein>
    <submittedName>
        <fullName evidence="1">Uncharacterized protein</fullName>
    </submittedName>
</protein>
<reference evidence="1" key="1">
    <citation type="submission" date="2020-05" db="EMBL/GenBank/DDBJ databases">
        <authorList>
            <person name="Chiriac C."/>
            <person name="Salcher M."/>
            <person name="Ghai R."/>
            <person name="Kavagutti S V."/>
        </authorList>
    </citation>
    <scope>NUCLEOTIDE SEQUENCE</scope>
</reference>
<dbReference type="EMBL" id="LR797046">
    <property type="protein sequence ID" value="CAB4183500.1"/>
    <property type="molecule type" value="Genomic_DNA"/>
</dbReference>
<evidence type="ECO:0000313" key="3">
    <source>
        <dbReference type="EMBL" id="CAB5229436.1"/>
    </source>
</evidence>
<name>A0A6J5QFL4_9CAUD</name>
<dbReference type="EMBL" id="LR797402">
    <property type="protein sequence ID" value="CAB4213992.1"/>
    <property type="molecule type" value="Genomic_DNA"/>
</dbReference>
<organism evidence="1">
    <name type="scientific">uncultured Caudovirales phage</name>
    <dbReference type="NCBI Taxonomy" id="2100421"/>
    <lineage>
        <taxon>Viruses</taxon>
        <taxon>Duplodnaviria</taxon>
        <taxon>Heunggongvirae</taxon>
        <taxon>Uroviricota</taxon>
        <taxon>Caudoviricetes</taxon>
        <taxon>Peduoviridae</taxon>
        <taxon>Maltschvirus</taxon>
        <taxon>Maltschvirus maltsch</taxon>
    </lineage>
</organism>
<accession>A0A6J5QFL4</accession>
<proteinExistence type="predicted"/>
<evidence type="ECO:0000313" key="1">
    <source>
        <dbReference type="EMBL" id="CAB4183500.1"/>
    </source>
</evidence>
<evidence type="ECO:0000313" key="2">
    <source>
        <dbReference type="EMBL" id="CAB4213992.1"/>
    </source>
</evidence>
<dbReference type="EMBL" id="LR798402">
    <property type="protein sequence ID" value="CAB5229436.1"/>
    <property type="molecule type" value="Genomic_DNA"/>
</dbReference>